<feature type="compositionally biased region" description="Polar residues" evidence="1">
    <location>
        <begin position="1"/>
        <end position="22"/>
    </location>
</feature>
<accession>A0A8S1J1R6</accession>
<feature type="compositionally biased region" description="Basic and acidic residues" evidence="1">
    <location>
        <begin position="157"/>
        <end position="172"/>
    </location>
</feature>
<proteinExistence type="predicted"/>
<dbReference type="Proteomes" id="UP000708148">
    <property type="component" value="Unassembled WGS sequence"/>
</dbReference>
<protein>
    <submittedName>
        <fullName evidence="2">Uncharacterized protein</fullName>
    </submittedName>
</protein>
<organism evidence="2 3">
    <name type="scientific">Ostreobium quekettii</name>
    <dbReference type="NCBI Taxonomy" id="121088"/>
    <lineage>
        <taxon>Eukaryota</taxon>
        <taxon>Viridiplantae</taxon>
        <taxon>Chlorophyta</taxon>
        <taxon>core chlorophytes</taxon>
        <taxon>Ulvophyceae</taxon>
        <taxon>TCBD clade</taxon>
        <taxon>Bryopsidales</taxon>
        <taxon>Ostreobineae</taxon>
        <taxon>Ostreobiaceae</taxon>
        <taxon>Ostreobium</taxon>
    </lineage>
</organism>
<gene>
    <name evidence="2" type="ORF">OSTQU699_LOCUS6656</name>
</gene>
<reference evidence="2" key="1">
    <citation type="submission" date="2020-12" db="EMBL/GenBank/DDBJ databases">
        <authorList>
            <person name="Iha C."/>
        </authorList>
    </citation>
    <scope>NUCLEOTIDE SEQUENCE</scope>
</reference>
<evidence type="ECO:0000313" key="2">
    <source>
        <dbReference type="EMBL" id="CAD7701297.1"/>
    </source>
</evidence>
<dbReference type="EMBL" id="CAJHUC010001489">
    <property type="protein sequence ID" value="CAD7701297.1"/>
    <property type="molecule type" value="Genomic_DNA"/>
</dbReference>
<dbReference type="AlphaFoldDB" id="A0A8S1J1R6"/>
<comment type="caution">
    <text evidence="2">The sequence shown here is derived from an EMBL/GenBank/DDBJ whole genome shotgun (WGS) entry which is preliminary data.</text>
</comment>
<evidence type="ECO:0000256" key="1">
    <source>
        <dbReference type="SAM" id="MobiDB-lite"/>
    </source>
</evidence>
<keyword evidence="3" id="KW-1185">Reference proteome</keyword>
<feature type="region of interest" description="Disordered" evidence="1">
    <location>
        <begin position="1"/>
        <end position="187"/>
    </location>
</feature>
<feature type="compositionally biased region" description="Low complexity" evidence="1">
    <location>
        <begin position="97"/>
        <end position="114"/>
    </location>
</feature>
<evidence type="ECO:0000313" key="3">
    <source>
        <dbReference type="Proteomes" id="UP000708148"/>
    </source>
</evidence>
<name>A0A8S1J1R6_9CHLO</name>
<sequence>MATAATSKCLSVNGDSEGQDGSQYDGDGADEGQGTSAGDGLPKSLREVYKLSKRRTPGSHQVPERLPKGGRQGEGLQHVFQAVGLEAPADLEPDDGAAALPAQPAPKAVQKAPQITPAQVVPFDYGAAPPLGSEPQKQGQRGVPGGAGRDRGRKRGRGEEADAMKRGMDRRGCTVRPLSGNRSMTFK</sequence>